<organism evidence="1 2">
    <name type="scientific">Setaria italica</name>
    <name type="common">Foxtail millet</name>
    <name type="synonym">Panicum italicum</name>
    <dbReference type="NCBI Taxonomy" id="4555"/>
    <lineage>
        <taxon>Eukaryota</taxon>
        <taxon>Viridiplantae</taxon>
        <taxon>Streptophyta</taxon>
        <taxon>Embryophyta</taxon>
        <taxon>Tracheophyta</taxon>
        <taxon>Spermatophyta</taxon>
        <taxon>Magnoliopsida</taxon>
        <taxon>Liliopsida</taxon>
        <taxon>Poales</taxon>
        <taxon>Poaceae</taxon>
        <taxon>PACMAD clade</taxon>
        <taxon>Panicoideae</taxon>
        <taxon>Panicodae</taxon>
        <taxon>Paniceae</taxon>
        <taxon>Cenchrinae</taxon>
        <taxon>Setaria</taxon>
    </lineage>
</organism>
<dbReference type="HOGENOM" id="CLU_1112906_0_0_1"/>
<dbReference type="KEGG" id="sita:101753719"/>
<protein>
    <submittedName>
        <fullName evidence="1">Uncharacterized protein</fullName>
    </submittedName>
</protein>
<reference evidence="2" key="1">
    <citation type="journal article" date="2012" name="Nat. Biotechnol.">
        <title>Reference genome sequence of the model plant Setaria.</title>
        <authorList>
            <person name="Bennetzen J.L."/>
            <person name="Schmutz J."/>
            <person name="Wang H."/>
            <person name="Percifield R."/>
            <person name="Hawkins J."/>
            <person name="Pontaroli A.C."/>
            <person name="Estep M."/>
            <person name="Feng L."/>
            <person name="Vaughn J.N."/>
            <person name="Grimwood J."/>
            <person name="Jenkins J."/>
            <person name="Barry K."/>
            <person name="Lindquist E."/>
            <person name="Hellsten U."/>
            <person name="Deshpande S."/>
            <person name="Wang X."/>
            <person name="Wu X."/>
            <person name="Mitros T."/>
            <person name="Triplett J."/>
            <person name="Yang X."/>
            <person name="Ye C.Y."/>
            <person name="Mauro-Herrera M."/>
            <person name="Wang L."/>
            <person name="Li P."/>
            <person name="Sharma M."/>
            <person name="Sharma R."/>
            <person name="Ronald P.C."/>
            <person name="Panaud O."/>
            <person name="Kellogg E.A."/>
            <person name="Brutnell T.P."/>
            <person name="Doust A.N."/>
            <person name="Tuskan G.A."/>
            <person name="Rokhsar D."/>
            <person name="Devos K.M."/>
        </authorList>
    </citation>
    <scope>NUCLEOTIDE SEQUENCE [LARGE SCALE GENOMIC DNA]</scope>
    <source>
        <strain evidence="2">cv. Yugu1</strain>
    </source>
</reference>
<name>K3YJB4_SETIT</name>
<dbReference type="Proteomes" id="UP000004995">
    <property type="component" value="Unassembled WGS sequence"/>
</dbReference>
<gene>
    <name evidence="1" type="primary">LOC101753719</name>
</gene>
<dbReference type="GeneID" id="101753719"/>
<evidence type="ECO:0000313" key="1">
    <source>
        <dbReference type="EnsemblPlants" id="KQL02461"/>
    </source>
</evidence>
<keyword evidence="2" id="KW-1185">Reference proteome</keyword>
<dbReference type="EMBL" id="AGNK02003974">
    <property type="status" value="NOT_ANNOTATED_CDS"/>
    <property type="molecule type" value="Genomic_DNA"/>
</dbReference>
<dbReference type="EnsemblPlants" id="KQL02461">
    <property type="protein sequence ID" value="KQL02461"/>
    <property type="gene ID" value="SETIT_014333mg"/>
</dbReference>
<dbReference type="InParanoid" id="K3YJB4"/>
<reference evidence="1" key="2">
    <citation type="submission" date="2018-08" db="UniProtKB">
        <authorList>
            <consortium name="EnsemblPlants"/>
        </authorList>
    </citation>
    <scope>IDENTIFICATION</scope>
    <source>
        <strain evidence="1">Yugu1</strain>
    </source>
</reference>
<evidence type="ECO:0000313" key="2">
    <source>
        <dbReference type="Proteomes" id="UP000004995"/>
    </source>
</evidence>
<proteinExistence type="predicted"/>
<dbReference type="AlphaFoldDB" id="K3YJB4"/>
<accession>K3YJB4</accession>
<sequence length="250" mass="26747">MHGCTRPLGTGTHIHSPAAYFTLYSARAMATCRSLLMVPVTLCFFLLVLPAQSKENLAVVIFYGTARCKSNPSKIISNATLHVTINGTTLATGKTTSMGRFLMAARVTSKDQLSSLVSKKAVITAPRQACGMPAASVAARKLAAQADLNGHRILADNSGDLVDDDDIREIIDLLGDPTVPDPIQRLIDDILSSGETSAGYMDNITVFTDQVPVPEVAAFWNFIENSGLDASVLVDVLNNFVGIPNIERNI</sequence>
<dbReference type="RefSeq" id="XP_004973892.1">
    <property type="nucleotide sequence ID" value="XM_004973835.3"/>
</dbReference>
<dbReference type="Gramene" id="KQL02461">
    <property type="protein sequence ID" value="KQL02461"/>
    <property type="gene ID" value="SETIT_014333mg"/>
</dbReference>